<dbReference type="FunFam" id="3.40.50.300:FF:000903">
    <property type="entry name" value="ABC transporter G family member 7"/>
    <property type="match status" value="1"/>
</dbReference>
<gene>
    <name evidence="11" type="ORF">CGC21_13810</name>
</gene>
<dbReference type="VEuPathDB" id="TriTrypDB:LdCL_360036900"/>
<evidence type="ECO:0000256" key="4">
    <source>
        <dbReference type="ARBA" id="ARBA00022741"/>
    </source>
</evidence>
<comment type="subcellular location">
    <subcellularLocation>
        <location evidence="1">Membrane</location>
        <topology evidence="1">Multi-pass membrane protein</topology>
    </subcellularLocation>
</comment>
<dbReference type="InterPro" id="IPR050352">
    <property type="entry name" value="ABCG_transporters"/>
</dbReference>
<dbReference type="VEuPathDB" id="TriTrypDB:LdBPK_363040.1"/>
<dbReference type="GO" id="GO:0005524">
    <property type="term" value="F:ATP binding"/>
    <property type="evidence" value="ECO:0007669"/>
    <property type="project" value="UniProtKB-KW"/>
</dbReference>
<evidence type="ECO:0000256" key="2">
    <source>
        <dbReference type="ARBA" id="ARBA00022448"/>
    </source>
</evidence>
<dbReference type="VEuPathDB" id="TriTrypDB:LdCL_360036800"/>
<feature type="domain" description="ABC transporter" evidence="10">
    <location>
        <begin position="902"/>
        <end position="1142"/>
    </location>
</feature>
<dbReference type="PANTHER" id="PTHR48041:SF139">
    <property type="entry name" value="PROTEIN SCARLET"/>
    <property type="match status" value="1"/>
</dbReference>
<evidence type="ECO:0000256" key="8">
    <source>
        <dbReference type="SAM" id="MobiDB-lite"/>
    </source>
</evidence>
<feature type="transmembrane region" description="Helical" evidence="9">
    <location>
        <begin position="1429"/>
        <end position="1455"/>
    </location>
</feature>
<feature type="transmembrane region" description="Helical" evidence="9">
    <location>
        <begin position="1283"/>
        <end position="1306"/>
    </location>
</feature>
<dbReference type="PROSITE" id="PS50893">
    <property type="entry name" value="ABC_TRANSPORTER_2"/>
    <property type="match status" value="1"/>
</dbReference>
<dbReference type="InterPro" id="IPR003439">
    <property type="entry name" value="ABC_transporter-like_ATP-bd"/>
</dbReference>
<dbReference type="VEuPathDB" id="TriTrypDB:LDHU3_36.4210"/>
<evidence type="ECO:0000256" key="1">
    <source>
        <dbReference type="ARBA" id="ARBA00004141"/>
    </source>
</evidence>
<dbReference type="Gene3D" id="3.40.50.300">
    <property type="entry name" value="P-loop containing nucleotide triphosphate hydrolases"/>
    <property type="match status" value="2"/>
</dbReference>
<keyword evidence="7 9" id="KW-0472">Membrane</keyword>
<keyword evidence="2" id="KW-0813">Transport</keyword>
<dbReference type="SUPFAM" id="SSF52540">
    <property type="entry name" value="P-loop containing nucleoside triphosphate hydrolases"/>
    <property type="match status" value="2"/>
</dbReference>
<feature type="compositionally biased region" description="Low complexity" evidence="8">
    <location>
        <begin position="520"/>
        <end position="557"/>
    </location>
</feature>
<evidence type="ECO:0000256" key="6">
    <source>
        <dbReference type="ARBA" id="ARBA00022989"/>
    </source>
</evidence>
<evidence type="ECO:0000256" key="3">
    <source>
        <dbReference type="ARBA" id="ARBA00022692"/>
    </source>
</evidence>
<name>A0A504XH54_LEIDO</name>
<comment type="caution">
    <text evidence="11">The sequence shown here is derived from an EMBL/GenBank/DDBJ whole genome shotgun (WGS) entry which is preliminary data.</text>
</comment>
<organism evidence="11 12">
    <name type="scientific">Leishmania donovani</name>
    <dbReference type="NCBI Taxonomy" id="5661"/>
    <lineage>
        <taxon>Eukaryota</taxon>
        <taxon>Discoba</taxon>
        <taxon>Euglenozoa</taxon>
        <taxon>Kinetoplastea</taxon>
        <taxon>Metakinetoplastina</taxon>
        <taxon>Trypanosomatida</taxon>
        <taxon>Trypanosomatidae</taxon>
        <taxon>Leishmaniinae</taxon>
        <taxon>Leishmania</taxon>
    </lineage>
</organism>
<accession>A0A504XH54</accession>
<dbReference type="PANTHER" id="PTHR48041">
    <property type="entry name" value="ABC TRANSPORTER G FAMILY MEMBER 28"/>
    <property type="match status" value="1"/>
</dbReference>
<feature type="transmembrane region" description="Helical" evidence="9">
    <location>
        <begin position="1368"/>
        <end position="1388"/>
    </location>
</feature>
<evidence type="ECO:0000313" key="11">
    <source>
        <dbReference type="EMBL" id="TPP48412.1"/>
    </source>
</evidence>
<dbReference type="SMART" id="SM00382">
    <property type="entry name" value="AAA"/>
    <property type="match status" value="2"/>
</dbReference>
<keyword evidence="3 9" id="KW-0812">Transmembrane</keyword>
<evidence type="ECO:0000313" key="12">
    <source>
        <dbReference type="Proteomes" id="UP000318447"/>
    </source>
</evidence>
<keyword evidence="5" id="KW-0067">ATP-binding</keyword>
<evidence type="ECO:0000256" key="7">
    <source>
        <dbReference type="ARBA" id="ARBA00023136"/>
    </source>
</evidence>
<evidence type="ECO:0000256" key="9">
    <source>
        <dbReference type="SAM" id="Phobius"/>
    </source>
</evidence>
<dbReference type="Proteomes" id="UP000318447">
    <property type="component" value="Unassembled WGS sequence"/>
</dbReference>
<protein>
    <submittedName>
        <fullName evidence="11">ABC-2 type transporter family protein</fullName>
    </submittedName>
</protein>
<feature type="transmembrane region" description="Helical" evidence="9">
    <location>
        <begin position="1515"/>
        <end position="1533"/>
    </location>
</feature>
<dbReference type="VEuPathDB" id="TriTrypDB:LDHU3_36.4200"/>
<dbReference type="VEuPathDB" id="TriTrypDB:LdBPK_363050.1"/>
<dbReference type="GO" id="GO:0016020">
    <property type="term" value="C:membrane"/>
    <property type="evidence" value="ECO:0007669"/>
    <property type="project" value="UniProtKB-SubCell"/>
</dbReference>
<dbReference type="InterPro" id="IPR003593">
    <property type="entry name" value="AAA+_ATPase"/>
</dbReference>
<dbReference type="GO" id="GO:0016887">
    <property type="term" value="F:ATP hydrolysis activity"/>
    <property type="evidence" value="ECO:0007669"/>
    <property type="project" value="InterPro"/>
</dbReference>
<proteinExistence type="predicted"/>
<dbReference type="Pfam" id="PF01061">
    <property type="entry name" value="ABC2_membrane"/>
    <property type="match status" value="1"/>
</dbReference>
<dbReference type="InterPro" id="IPR013525">
    <property type="entry name" value="ABC2_TM"/>
</dbReference>
<feature type="compositionally biased region" description="Pro residues" evidence="8">
    <location>
        <begin position="883"/>
        <end position="894"/>
    </location>
</feature>
<feature type="transmembrane region" description="Helical" evidence="9">
    <location>
        <begin position="1395"/>
        <end position="1417"/>
    </location>
</feature>
<dbReference type="InterPro" id="IPR027417">
    <property type="entry name" value="P-loop_NTPase"/>
</dbReference>
<feature type="region of interest" description="Disordered" evidence="8">
    <location>
        <begin position="520"/>
        <end position="565"/>
    </location>
</feature>
<keyword evidence="6 9" id="KW-1133">Transmembrane helix</keyword>
<dbReference type="GO" id="GO:0140359">
    <property type="term" value="F:ABC-type transporter activity"/>
    <property type="evidence" value="ECO:0007669"/>
    <property type="project" value="InterPro"/>
</dbReference>
<feature type="region of interest" description="Disordered" evidence="8">
    <location>
        <begin position="858"/>
        <end position="898"/>
    </location>
</feature>
<evidence type="ECO:0000256" key="5">
    <source>
        <dbReference type="ARBA" id="ARBA00022840"/>
    </source>
</evidence>
<dbReference type="Pfam" id="PF00005">
    <property type="entry name" value="ABC_tran"/>
    <property type="match status" value="1"/>
</dbReference>
<reference evidence="12" key="1">
    <citation type="submission" date="2019-02" db="EMBL/GenBank/DDBJ databases">
        <title>FDA dAtabase for Regulatory Grade micrObial Sequences (FDA-ARGOS): Supporting development and validation of Infectious Disease Dx tests.</title>
        <authorList>
            <person name="Duncan R."/>
            <person name="Fisher C."/>
            <person name="Tallon L."/>
            <person name="Sadzewicz L."/>
            <person name="Sengamalay N."/>
            <person name="Ott S."/>
            <person name="Godinez A."/>
            <person name="Nagaraj S."/>
            <person name="Vavikolanu K."/>
            <person name="Nadendla S."/>
            <person name="Aluvathingal J."/>
            <person name="Sichtig H."/>
        </authorList>
    </citation>
    <scope>NUCLEOTIDE SEQUENCE [LARGE SCALE GENOMIC DNA]</scope>
    <source>
        <strain evidence="12">FDAARGOS_361</strain>
    </source>
</reference>
<feature type="transmembrane region" description="Helical" evidence="9">
    <location>
        <begin position="1318"/>
        <end position="1339"/>
    </location>
</feature>
<evidence type="ECO:0000259" key="10">
    <source>
        <dbReference type="PROSITE" id="PS50893"/>
    </source>
</evidence>
<dbReference type="EMBL" id="RHLC01000054">
    <property type="protein sequence ID" value="TPP48412.1"/>
    <property type="molecule type" value="Genomic_DNA"/>
</dbReference>
<sequence>MCTPTCAASECVAASIRWLDYASATLNPDRLPEHAVHLGELLALLRSAQSPPSTLQDEWSAQVWAMAGEPYLVYLLRCLAHQSGLTQLSPHFVVPTTEIGNDDGVAVAAVTAGNSANHPSRLFWERCVVVGVRVEPTTKNLLQTGWETQPCPHCVVREGAAADAHDGPSRRQRLCVLPLLYGGTQCGECGHALPLVPTWTRALYLVLQRRDRSRAAAVAYGEEVHRHLWLGVAIDALLYTSATEKQQQLLVVHAAAAPARAAPSATLSCAETTKGALHIFCQDEHVSRLALKWGDGTAFYAAANLHDVARRVAPQLQGQAHIKELLLLVVLYIVYHASHPEAAGSHRHPLHVLLVGPAKTGKSALLREVAQLIGLEAEVLEATVVRTGGSGGAAGGSSFSAALPMRRSAVLMAGSGMTASTLVLDQLPSTAAGAAAMAPLLEAMERGHGCGAAGGEGEGAAAGGPDVHQLPSTIIAAAGEESAAAVQLAPYFSLIAAVAPTNSLDDTAIISQDVVAASRARSSHSRATSRSMSRATQLSASSPHHSQSGPSVSQSTSRRIDPSALSERLTHDDVRYFVRRAAEPALLSSVVSHAACYDAFIGKLVDCAGLLEEAQPSVCHALPPPSACRGQHRIGHPSAASDSLRAAPLAIDEHLRILCALSRARVLLERAELLRDAGWTAQMRDEVWALYHGHLVAFADLIQRRSCGSGAMASRDPAEVLRMTSWQSSFFDACGGSTAAPAPAGYPPPSRFSGDAAALGREWKGGMCAMSSREGRGLWHPQKTPSKKRCRLMFVDALRQRQRLSAPVEGAVPPSEVEHLFGLLGGSSAFGDPLDVVISQMQEEGLLLRRPGGWPIAVPMSSPAPPTDRADAGLLHHLSHSPPESPESSPPPPASSHRTAVLTWEDVSYTVSGADEGESRTLVRHVSGYVKSGEMLAVLGPSGAGKTTLLDILAQRKMKSKGDITGRIMLNGEPVEPAAFRLCSGYVQQEDIMHSYVTVEEVVRFSATLRTSPTISEEALESRVSQVLRQLGIYHVRHSCIGSALMRGISGGERKRCAVAAEMVTLPSLLFLDEPTTGLDTFTALHLLTLLRSLSRSGVAVVFSIHQPRSRIYEVFDRVLLLNGVGEEAYFGPAADAVRFLAEIGLSSGCSSNPADYLIDAVSVLPVEEEAWLSEEAQQSAAVEAATYGNQLSLPSPSVDSKERWERLPSAAPTQGRDIAAAFSSLRLADVMRQIDELQRSSRAATAALTATGSPVRAYHRRWTTQVRCIAMRCLRNRCRDPVATYVSVTSAIVFAFLTGTIYYQVGNSQDSIRSRMGVLFFIMMISTFSSLGSLEMFLTDRAIYAREHRNGMYSTSAYYIGKFIQDAPIVVATNFVFNLIVYLLVGLQGTVAKFLIFDSVGALVTLNSYALCLLMSNLSKDYATGNILTSLLLVLYLLPTGGMLVSLNSIPLMWRWIKHVSFARFAFSVMVANEFDGLTFVCDSVPSDIAPCITSGTAYAASQGMYAKDIRSHMLVVAFSMVVYLVLGYLVLRGWRSTEGK</sequence>
<keyword evidence="4" id="KW-0547">Nucleotide-binding</keyword>